<accession>A0A0G0B865</accession>
<evidence type="ECO:0000313" key="3">
    <source>
        <dbReference type="Proteomes" id="UP000034952"/>
    </source>
</evidence>
<sequence>MSKVLVTGAFGFVGQWLVKELLDRGMDIVVTSHDNMELLRGWGLKDVVLEQGDIRDYGFITKIFDSHQIDSVFHLAAQALVSEALKNPRETMETNAMGTANLLEALRIYNGVRRIVVASSDKAYGNEQSPYNENTPLNGRFPYDCSKSCTDLISQSYRDTYVMPISILRCGNIFGGGDLNWNRIFPEAIRSCYVGRPMDIRSDGISMMRDYIYIEDVIDAYLFVSNLEHNEIVNVAYGKAKTVLDVLSAVQKHTGVYITPDIKNTAKCEIDIQCLDSEHMNSLGWQPSYNFDKGVEKTVTWYYDYFMRSSYRD</sequence>
<feature type="domain" description="NAD(P)-binding" evidence="1">
    <location>
        <begin position="5"/>
        <end position="298"/>
    </location>
</feature>
<protein>
    <submittedName>
        <fullName evidence="2">NAD-dependent epimerase/dehydratase</fullName>
    </submittedName>
</protein>
<dbReference type="Pfam" id="PF16363">
    <property type="entry name" value="GDP_Man_Dehyd"/>
    <property type="match status" value="1"/>
</dbReference>
<dbReference type="PATRIC" id="fig|1618761.3.peg.813"/>
<dbReference type="PANTHER" id="PTHR43000">
    <property type="entry name" value="DTDP-D-GLUCOSE 4,6-DEHYDRATASE-RELATED"/>
    <property type="match status" value="1"/>
</dbReference>
<dbReference type="AlphaFoldDB" id="A0A0G0B865"/>
<dbReference type="SUPFAM" id="SSF51735">
    <property type="entry name" value="NAD(P)-binding Rossmann-fold domains"/>
    <property type="match status" value="1"/>
</dbReference>
<gene>
    <name evidence="2" type="ORF">UR64_C0025G0006</name>
</gene>
<proteinExistence type="predicted"/>
<evidence type="ECO:0000259" key="1">
    <source>
        <dbReference type="Pfam" id="PF16363"/>
    </source>
</evidence>
<dbReference type="InterPro" id="IPR016040">
    <property type="entry name" value="NAD(P)-bd_dom"/>
</dbReference>
<dbReference type="Proteomes" id="UP000034952">
    <property type="component" value="Unassembled WGS sequence"/>
</dbReference>
<name>A0A0G0B865_9BACT</name>
<comment type="caution">
    <text evidence="2">The sequence shown here is derived from an EMBL/GenBank/DDBJ whole genome shotgun (WGS) entry which is preliminary data.</text>
</comment>
<dbReference type="EMBL" id="LBPY01000025">
    <property type="protein sequence ID" value="KKP65544.1"/>
    <property type="molecule type" value="Genomic_DNA"/>
</dbReference>
<organism evidence="2 3">
    <name type="scientific">Candidatus Nomurabacteria bacterium GW2011_GWE1_35_16</name>
    <dbReference type="NCBI Taxonomy" id="1618761"/>
    <lineage>
        <taxon>Bacteria</taxon>
        <taxon>Candidatus Nomuraibacteriota</taxon>
    </lineage>
</organism>
<reference evidence="2 3" key="1">
    <citation type="journal article" date="2015" name="Nature">
        <title>rRNA introns, odd ribosomes, and small enigmatic genomes across a large radiation of phyla.</title>
        <authorList>
            <person name="Brown C.T."/>
            <person name="Hug L.A."/>
            <person name="Thomas B.C."/>
            <person name="Sharon I."/>
            <person name="Castelle C.J."/>
            <person name="Singh A."/>
            <person name="Wilkins M.J."/>
            <person name="Williams K.H."/>
            <person name="Banfield J.F."/>
        </authorList>
    </citation>
    <scope>NUCLEOTIDE SEQUENCE [LARGE SCALE GENOMIC DNA]</scope>
</reference>
<dbReference type="InterPro" id="IPR036291">
    <property type="entry name" value="NAD(P)-bd_dom_sf"/>
</dbReference>
<evidence type="ECO:0000313" key="2">
    <source>
        <dbReference type="EMBL" id="KKP65544.1"/>
    </source>
</evidence>
<dbReference type="Gene3D" id="3.40.50.720">
    <property type="entry name" value="NAD(P)-binding Rossmann-like Domain"/>
    <property type="match status" value="1"/>
</dbReference>